<dbReference type="GO" id="GO:0031956">
    <property type="term" value="F:medium-chain fatty acid-CoA ligase activity"/>
    <property type="evidence" value="ECO:0007669"/>
    <property type="project" value="TreeGrafter"/>
</dbReference>
<dbReference type="Gene3D" id="3.40.50.12780">
    <property type="entry name" value="N-terminal domain of ligase-like"/>
    <property type="match status" value="1"/>
</dbReference>
<dbReference type="PANTHER" id="PTHR43201">
    <property type="entry name" value="ACYL-COA SYNTHETASE"/>
    <property type="match status" value="1"/>
</dbReference>
<dbReference type="STRING" id="591159.SSQG_05925"/>
<evidence type="ECO:0000256" key="1">
    <source>
        <dbReference type="ARBA" id="ARBA00006432"/>
    </source>
</evidence>
<dbReference type="eggNOG" id="COG0318">
    <property type="taxonomic scope" value="Bacteria"/>
</dbReference>
<dbReference type="InterPro" id="IPR042099">
    <property type="entry name" value="ANL_N_sf"/>
</dbReference>
<feature type="domain" description="AMP-binding enzyme C-terminal" evidence="4">
    <location>
        <begin position="437"/>
        <end position="513"/>
    </location>
</feature>
<dbReference type="InterPro" id="IPR020845">
    <property type="entry name" value="AMP-binding_CS"/>
</dbReference>
<dbReference type="PANTHER" id="PTHR43201:SF5">
    <property type="entry name" value="MEDIUM-CHAIN ACYL-COA LIGASE ACSF2, MITOCHONDRIAL"/>
    <property type="match status" value="1"/>
</dbReference>
<evidence type="ECO:0000313" key="5">
    <source>
        <dbReference type="EMBL" id="EFL35407.1"/>
    </source>
</evidence>
<evidence type="ECO:0000259" key="3">
    <source>
        <dbReference type="Pfam" id="PF00501"/>
    </source>
</evidence>
<dbReference type="Pfam" id="PF13193">
    <property type="entry name" value="AMP-binding_C"/>
    <property type="match status" value="1"/>
</dbReference>
<feature type="domain" description="AMP-dependent synthetase/ligase" evidence="3">
    <location>
        <begin position="21"/>
        <end position="383"/>
    </location>
</feature>
<dbReference type="InterPro" id="IPR000873">
    <property type="entry name" value="AMP-dep_synth/lig_dom"/>
</dbReference>
<dbReference type="PROSITE" id="PS00455">
    <property type="entry name" value="AMP_BINDING"/>
    <property type="match status" value="1"/>
</dbReference>
<dbReference type="EMBL" id="GG657757">
    <property type="protein sequence ID" value="EFL35407.1"/>
    <property type="molecule type" value="Genomic_DNA"/>
</dbReference>
<sequence length="525" mass="56732">MSQHIDIEGQPVNELIATLHAVCQERADRPALTFQGQSLTYREFWNRVERMAAAYQRLGIQAEDRVVCQLPNSPEYLISMVAAWTSRITFVGVDHDLTGPELVSLVDRTDAVALLYQPRAGADDGMEPLRTVHEAFPKIHTIVRGTDEPVGTTFADLLDDTADLPDTRRDYTGVDDLGVALLLMTSGTTGQPKLVVETYRALWSKTAAFLEAMRPNSDDVWLIYPPMAHGFGLKMTLMGLASGGRLVVMDRFSPSGALDLVTAERVTVLPGTPAHLRMMLDRLDGERHDVSSLRWGVSAASPLPAALLEQVYAVLGVEMLFIYGCSEGFYTFTTDRADIEAGAVGRRPMDGPEGTPADGHVEIVALDGTGSVASGVLGEIVYRAKVPVRYWGQESVGVDGWYHTGDLGIVDDEGRLHVRGRTKELVNRGGLKVSCVEVETALGALPAVADAAIFPVPDQVLGEAIGACVVSADPDAPIDLEGLKAALRTSLARHKMPDRLWIVDAIPRTKLGKIDRAALSTTVAS</sequence>
<reference evidence="6" key="1">
    <citation type="submission" date="2009-02" db="EMBL/GenBank/DDBJ databases">
        <title>Annotation of Streptomyces viridochromogenes strain DSM 40736.</title>
        <authorList>
            <consortium name="The Broad Institute Genome Sequencing Platform"/>
            <consortium name="Broad Institute Microbial Sequencing Center"/>
            <person name="Fischbach M."/>
            <person name="Godfrey P."/>
            <person name="Ward D."/>
            <person name="Young S."/>
            <person name="Zeng Q."/>
            <person name="Koehrsen M."/>
            <person name="Alvarado L."/>
            <person name="Berlin A.M."/>
            <person name="Bochicchio J."/>
            <person name="Borenstein D."/>
            <person name="Chapman S.B."/>
            <person name="Chen Z."/>
            <person name="Engels R."/>
            <person name="Freedman E."/>
            <person name="Gellesch M."/>
            <person name="Goldberg J."/>
            <person name="Griggs A."/>
            <person name="Gujja S."/>
            <person name="Heilman E.R."/>
            <person name="Heiman D.I."/>
            <person name="Hepburn T.A."/>
            <person name="Howarth C."/>
            <person name="Jen D."/>
            <person name="Larson L."/>
            <person name="Lewis B."/>
            <person name="Mehta T."/>
            <person name="Park D."/>
            <person name="Pearson M."/>
            <person name="Richards J."/>
            <person name="Roberts A."/>
            <person name="Saif S."/>
            <person name="Shea T.D."/>
            <person name="Shenoy N."/>
            <person name="Sisk P."/>
            <person name="Stolte C."/>
            <person name="Sykes S.N."/>
            <person name="Thomson T."/>
            <person name="Walk T."/>
            <person name="White J."/>
            <person name="Yandava C."/>
            <person name="Straight P."/>
            <person name="Clardy J."/>
            <person name="Hung D."/>
            <person name="Kolter R."/>
            <person name="Mekalanos J."/>
            <person name="Walker S."/>
            <person name="Walsh C.T."/>
            <person name="Wieland-Brown L.C."/>
            <person name="Haas B."/>
            <person name="Nusbaum C."/>
            <person name="Birren B."/>
        </authorList>
    </citation>
    <scope>NUCLEOTIDE SEQUENCE [LARGE SCALE GENOMIC DNA]</scope>
    <source>
        <strain evidence="6">DSM 40736 / JCM 4977 / BCRC 1201 / Tue 494</strain>
    </source>
</reference>
<dbReference type="InterPro" id="IPR045851">
    <property type="entry name" value="AMP-bd_C_sf"/>
</dbReference>
<dbReference type="InterPro" id="IPR025110">
    <property type="entry name" value="AMP-bd_C"/>
</dbReference>
<dbReference type="Gene3D" id="3.30.300.30">
    <property type="match status" value="1"/>
</dbReference>
<protein>
    <submittedName>
        <fullName evidence="5">O-succinylbenzoate-CoA ligase</fullName>
    </submittedName>
</protein>
<name>D9WZA4_STRVT</name>
<dbReference type="SUPFAM" id="SSF56801">
    <property type="entry name" value="Acetyl-CoA synthetase-like"/>
    <property type="match status" value="1"/>
</dbReference>
<dbReference type="AlphaFoldDB" id="D9WZA4"/>
<keyword evidence="6" id="KW-1185">Reference proteome</keyword>
<dbReference type="CDD" id="cd04433">
    <property type="entry name" value="AFD_class_I"/>
    <property type="match status" value="1"/>
</dbReference>
<gene>
    <name evidence="5" type="ORF">SSQG_05925</name>
</gene>
<proteinExistence type="inferred from homology"/>
<dbReference type="Pfam" id="PF00501">
    <property type="entry name" value="AMP-binding"/>
    <property type="match status" value="1"/>
</dbReference>
<comment type="similarity">
    <text evidence="1">Belongs to the ATP-dependent AMP-binding enzyme family.</text>
</comment>
<dbReference type="GO" id="GO:0006631">
    <property type="term" value="P:fatty acid metabolic process"/>
    <property type="evidence" value="ECO:0007669"/>
    <property type="project" value="TreeGrafter"/>
</dbReference>
<keyword evidence="2 5" id="KW-0436">Ligase</keyword>
<accession>D9WZA4</accession>
<dbReference type="HOGENOM" id="CLU_000022_59_7_11"/>
<evidence type="ECO:0000259" key="4">
    <source>
        <dbReference type="Pfam" id="PF13193"/>
    </source>
</evidence>
<evidence type="ECO:0000313" key="6">
    <source>
        <dbReference type="Proteomes" id="UP000004184"/>
    </source>
</evidence>
<dbReference type="Proteomes" id="UP000004184">
    <property type="component" value="Unassembled WGS sequence"/>
</dbReference>
<evidence type="ECO:0000256" key="2">
    <source>
        <dbReference type="ARBA" id="ARBA00022598"/>
    </source>
</evidence>
<organism evidence="5 6">
    <name type="scientific">Streptomyces viridochromogenes (strain DSM 40736 / JCM 4977 / BCRC 1201 / Tue 494)</name>
    <dbReference type="NCBI Taxonomy" id="591159"/>
    <lineage>
        <taxon>Bacteria</taxon>
        <taxon>Bacillati</taxon>
        <taxon>Actinomycetota</taxon>
        <taxon>Actinomycetes</taxon>
        <taxon>Kitasatosporales</taxon>
        <taxon>Streptomycetaceae</taxon>
        <taxon>Streptomyces</taxon>
    </lineage>
</organism>